<dbReference type="PATRIC" id="fig|1188233.3.peg.367"/>
<dbReference type="AlphaFoldDB" id="N9VA79"/>
<feature type="coiled-coil region" evidence="1">
    <location>
        <begin position="155"/>
        <end position="190"/>
    </location>
</feature>
<dbReference type="Proteomes" id="UP000013131">
    <property type="component" value="Unassembled WGS sequence"/>
</dbReference>
<evidence type="ECO:0000313" key="4">
    <source>
        <dbReference type="Proteomes" id="UP000013131"/>
    </source>
</evidence>
<feature type="region of interest" description="Disordered" evidence="2">
    <location>
        <begin position="42"/>
        <end position="80"/>
    </location>
</feature>
<sequence>MFINKKSKAFISLGTIVSFATFPLISSSCKNKKSNKNMNDLLQEKPNTKANKDTNESLENKKNNPGSNDTNTNSNYIKNINPTNPLDTEILKFYNEITNKFNELKNDFDNLKNLSFDASKYKDNKDNLPVAVEIKTNEEFQKVISQFFSYFFETSNKYKEKLKALLNKEIQEKEEEFDKLKSEINGFIRETKSTLELFRKLTKN</sequence>
<organism evidence="3 4">
    <name type="scientific">Metamycoplasma auris 15026</name>
    <dbReference type="NCBI Taxonomy" id="1188233"/>
    <lineage>
        <taxon>Bacteria</taxon>
        <taxon>Bacillati</taxon>
        <taxon>Mycoplasmatota</taxon>
        <taxon>Mycoplasmoidales</taxon>
        <taxon>Metamycoplasmataceae</taxon>
        <taxon>Metamycoplasma</taxon>
    </lineage>
</organism>
<accession>N9VA79</accession>
<feature type="compositionally biased region" description="Polar residues" evidence="2">
    <location>
        <begin position="63"/>
        <end position="80"/>
    </location>
</feature>
<dbReference type="OrthoDB" id="9906596at2"/>
<keyword evidence="4" id="KW-1185">Reference proteome</keyword>
<evidence type="ECO:0008006" key="5">
    <source>
        <dbReference type="Google" id="ProtNLM"/>
    </source>
</evidence>
<gene>
    <name evidence="3" type="ORF">MAU_3810</name>
</gene>
<dbReference type="RefSeq" id="WP_004424634.1">
    <property type="nucleotide sequence ID" value="NZ_AORI01000011.1"/>
</dbReference>
<dbReference type="EMBL" id="AORI01000011">
    <property type="protein sequence ID" value="ENY68593.1"/>
    <property type="molecule type" value="Genomic_DNA"/>
</dbReference>
<name>N9VA79_9BACT</name>
<keyword evidence="1" id="KW-0175">Coiled coil</keyword>
<comment type="caution">
    <text evidence="3">The sequence shown here is derived from an EMBL/GenBank/DDBJ whole genome shotgun (WGS) entry which is preliminary data.</text>
</comment>
<reference evidence="3 4" key="1">
    <citation type="journal article" date="2013" name="Genome Announc.">
        <title>Draft Genome Sequences of Mycoplasma auris and Mycoplasma yeatsii, Two Species of the Ear Canal of Caprinae.</title>
        <authorList>
            <person name="Dordet-Frisoni E."/>
            <person name="Baranowski E."/>
            <person name="Barre A."/>
            <person name="Blanchard A."/>
            <person name="Breton M."/>
            <person name="Couture C."/>
            <person name="Dupuy V."/>
            <person name="Gaurivaud P."/>
            <person name="Jacob D."/>
            <person name="Lemaitre C."/>
            <person name="Manso-Silvan L."/>
            <person name="Nikolski M."/>
            <person name="Nouvel L.X."/>
            <person name="Poumarat F."/>
            <person name="Sirand-Pugnet P."/>
            <person name="Thebault P."/>
            <person name="Theil S."/>
            <person name="Thiaucourt F."/>
            <person name="Citti C."/>
            <person name="Tardy F."/>
        </authorList>
    </citation>
    <scope>NUCLEOTIDE SEQUENCE [LARGE SCALE GENOMIC DNA]</scope>
    <source>
        <strain evidence="3 4">15026</strain>
    </source>
</reference>
<evidence type="ECO:0000256" key="2">
    <source>
        <dbReference type="SAM" id="MobiDB-lite"/>
    </source>
</evidence>
<protein>
    <recommendedName>
        <fullName evidence="5">Lipoprotein</fullName>
    </recommendedName>
</protein>
<evidence type="ECO:0000256" key="1">
    <source>
        <dbReference type="SAM" id="Coils"/>
    </source>
</evidence>
<proteinExistence type="predicted"/>
<dbReference type="PROSITE" id="PS51257">
    <property type="entry name" value="PROKAR_LIPOPROTEIN"/>
    <property type="match status" value="1"/>
</dbReference>
<dbReference type="STRING" id="1188233.MAU_3810"/>
<feature type="compositionally biased region" description="Basic and acidic residues" evidence="2">
    <location>
        <begin position="42"/>
        <end position="62"/>
    </location>
</feature>
<evidence type="ECO:0000313" key="3">
    <source>
        <dbReference type="EMBL" id="ENY68593.1"/>
    </source>
</evidence>